<reference evidence="2" key="1">
    <citation type="submission" date="2021-02" db="EMBL/GenBank/DDBJ databases">
        <authorList>
            <person name="Nowell W R."/>
        </authorList>
    </citation>
    <scope>NUCLEOTIDE SEQUENCE</scope>
</reference>
<comment type="caution">
    <text evidence="2">The sequence shown here is derived from an EMBL/GenBank/DDBJ whole genome shotgun (WGS) entry which is preliminary data.</text>
</comment>
<evidence type="ECO:0000313" key="8">
    <source>
        <dbReference type="Proteomes" id="UP000663834"/>
    </source>
</evidence>
<gene>
    <name evidence="5" type="ORF">BYL167_LOCUS3791</name>
    <name evidence="3" type="ORF">CJN711_LOCUS30618</name>
    <name evidence="6" type="ORF">GIL414_LOCUS2608</name>
    <name evidence="2" type="ORF">KQP761_LOCUS8905</name>
    <name evidence="4" type="ORF">MBJ925_LOCUS20683</name>
    <name evidence="7" type="ORF">SMN809_LOCUS9712</name>
</gene>
<proteinExistence type="predicted"/>
<dbReference type="Proteomes" id="UP000681720">
    <property type="component" value="Unassembled WGS sequence"/>
</dbReference>
<evidence type="ECO:0000313" key="2">
    <source>
        <dbReference type="EMBL" id="CAF1384915.1"/>
    </source>
</evidence>
<dbReference type="Proteomes" id="UP000676336">
    <property type="component" value="Unassembled WGS sequence"/>
</dbReference>
<dbReference type="Pfam" id="PF00650">
    <property type="entry name" value="CRAL_TRIO"/>
    <property type="match status" value="1"/>
</dbReference>
<dbReference type="EMBL" id="CAJNRE010010575">
    <property type="protein sequence ID" value="CAF2092438.1"/>
    <property type="molecule type" value="Genomic_DNA"/>
</dbReference>
<evidence type="ECO:0000313" key="4">
    <source>
        <dbReference type="EMBL" id="CAF2092438.1"/>
    </source>
</evidence>
<dbReference type="SUPFAM" id="SSF52087">
    <property type="entry name" value="CRAL/TRIO domain"/>
    <property type="match status" value="1"/>
</dbReference>
<dbReference type="EMBL" id="CAJNOW010003548">
    <property type="protein sequence ID" value="CAF1384915.1"/>
    <property type="molecule type" value="Genomic_DNA"/>
</dbReference>
<dbReference type="Proteomes" id="UP000663834">
    <property type="component" value="Unassembled WGS sequence"/>
</dbReference>
<evidence type="ECO:0000313" key="5">
    <source>
        <dbReference type="EMBL" id="CAF3815611.1"/>
    </source>
</evidence>
<dbReference type="EMBL" id="CAJOBH010000759">
    <property type="protein sequence ID" value="CAF3815611.1"/>
    <property type="molecule type" value="Genomic_DNA"/>
</dbReference>
<sequence>MTANDHGHINNLDEMQMETLKHYWLALTNAICSQSSLPVDQIANSVYGDELFYMIGYENPDVLPLQWLRICKWNINHAVQKMMDMLKWRHEWGVQTLLAKGESDLPYEEIKTGKCFLMGYDKAGRPINYISVNRHVRGQYPHETTQKLTVLTMETVRKLIESPVETSTIVFDLTGFGLKNMDYQHVKFFISLIENYYPELFGHAIILNAPWIFYGCWAIISKWLDPAIRDEIQFIRNETELAQCIDPSHLPRGLNGAQPDFEYIPPTTNDEAMAAAFIADAEGKTSARADHQQAIQHFLNITLQWARGDTNPNLLAERTMAVKRLRNTFETLVPYINTRTHYHRIGAIKEQIFQITYDRLHASMATHS</sequence>
<dbReference type="InterPro" id="IPR052432">
    <property type="entry name" value="PITP/CRAL-TRIO"/>
</dbReference>
<dbReference type="SUPFAM" id="SSF46938">
    <property type="entry name" value="CRAL/TRIO N-terminal domain"/>
    <property type="match status" value="1"/>
</dbReference>
<dbReference type="OrthoDB" id="75724at2759"/>
<dbReference type="EMBL" id="CAJNOV010014529">
    <property type="protein sequence ID" value="CAF1553794.1"/>
    <property type="molecule type" value="Genomic_DNA"/>
</dbReference>
<dbReference type="EMBL" id="CAJOBJ010000514">
    <property type="protein sequence ID" value="CAF3827714.1"/>
    <property type="molecule type" value="Genomic_DNA"/>
</dbReference>
<evidence type="ECO:0000313" key="7">
    <source>
        <dbReference type="EMBL" id="CAF3959536.1"/>
    </source>
</evidence>
<dbReference type="Gene3D" id="3.40.525.10">
    <property type="entry name" value="CRAL-TRIO lipid binding domain"/>
    <property type="match status" value="1"/>
</dbReference>
<dbReference type="PANTHER" id="PTHR46590">
    <property type="entry name" value="PHOSPHATIDYLINOSITOL TRANSFER PROTEIN CSR1-RELATED"/>
    <property type="match status" value="1"/>
</dbReference>
<dbReference type="InterPro" id="IPR001251">
    <property type="entry name" value="CRAL-TRIO_dom"/>
</dbReference>
<feature type="domain" description="CRAL-TRIO" evidence="1">
    <location>
        <begin position="117"/>
        <end position="262"/>
    </location>
</feature>
<dbReference type="Proteomes" id="UP000663824">
    <property type="component" value="Unassembled WGS sequence"/>
</dbReference>
<evidence type="ECO:0000313" key="6">
    <source>
        <dbReference type="EMBL" id="CAF3827714.1"/>
    </source>
</evidence>
<dbReference type="InterPro" id="IPR036273">
    <property type="entry name" value="CRAL/TRIO_N_dom_sf"/>
</dbReference>
<name>A0A815K0T6_9BILA</name>
<dbReference type="PROSITE" id="PS50191">
    <property type="entry name" value="CRAL_TRIO"/>
    <property type="match status" value="1"/>
</dbReference>
<dbReference type="PANTHER" id="PTHR46590:SF1">
    <property type="entry name" value="PHOSPHATIDYLINOSITOL TRANSFER PROTEIN CSR1"/>
    <property type="match status" value="1"/>
</dbReference>
<dbReference type="EMBL" id="CAJOBI010003193">
    <property type="protein sequence ID" value="CAF3959536.1"/>
    <property type="molecule type" value="Genomic_DNA"/>
</dbReference>
<accession>A0A815K0T6</accession>
<evidence type="ECO:0000313" key="3">
    <source>
        <dbReference type="EMBL" id="CAF1553794.1"/>
    </source>
</evidence>
<dbReference type="SMART" id="SM00516">
    <property type="entry name" value="SEC14"/>
    <property type="match status" value="1"/>
</dbReference>
<dbReference type="Proteomes" id="UP000681967">
    <property type="component" value="Unassembled WGS sequence"/>
</dbReference>
<evidence type="ECO:0000259" key="1">
    <source>
        <dbReference type="PROSITE" id="PS50191"/>
    </source>
</evidence>
<dbReference type="Proteomes" id="UP000663855">
    <property type="component" value="Unassembled WGS sequence"/>
</dbReference>
<protein>
    <recommendedName>
        <fullName evidence="1">CRAL-TRIO domain-containing protein</fullName>
    </recommendedName>
</protein>
<dbReference type="CDD" id="cd00170">
    <property type="entry name" value="SEC14"/>
    <property type="match status" value="1"/>
</dbReference>
<dbReference type="AlphaFoldDB" id="A0A815K0T6"/>
<dbReference type="InterPro" id="IPR036865">
    <property type="entry name" value="CRAL-TRIO_dom_sf"/>
</dbReference>
<organism evidence="2 8">
    <name type="scientific">Rotaria magnacalcarata</name>
    <dbReference type="NCBI Taxonomy" id="392030"/>
    <lineage>
        <taxon>Eukaryota</taxon>
        <taxon>Metazoa</taxon>
        <taxon>Spiralia</taxon>
        <taxon>Gnathifera</taxon>
        <taxon>Rotifera</taxon>
        <taxon>Eurotatoria</taxon>
        <taxon>Bdelloidea</taxon>
        <taxon>Philodinida</taxon>
        <taxon>Philodinidae</taxon>
        <taxon>Rotaria</taxon>
    </lineage>
</organism>